<dbReference type="Proteomes" id="UP001352852">
    <property type="component" value="Unassembled WGS sequence"/>
</dbReference>
<organism evidence="2 3">
    <name type="scientific">Characodon lateralis</name>
    <dbReference type="NCBI Taxonomy" id="208331"/>
    <lineage>
        <taxon>Eukaryota</taxon>
        <taxon>Metazoa</taxon>
        <taxon>Chordata</taxon>
        <taxon>Craniata</taxon>
        <taxon>Vertebrata</taxon>
        <taxon>Euteleostomi</taxon>
        <taxon>Actinopterygii</taxon>
        <taxon>Neopterygii</taxon>
        <taxon>Teleostei</taxon>
        <taxon>Neoteleostei</taxon>
        <taxon>Acanthomorphata</taxon>
        <taxon>Ovalentaria</taxon>
        <taxon>Atherinomorphae</taxon>
        <taxon>Cyprinodontiformes</taxon>
        <taxon>Goodeidae</taxon>
        <taxon>Characodon</taxon>
    </lineage>
</organism>
<reference evidence="2 3" key="1">
    <citation type="submission" date="2021-06" db="EMBL/GenBank/DDBJ databases">
        <authorList>
            <person name="Palmer J.M."/>
        </authorList>
    </citation>
    <scope>NUCLEOTIDE SEQUENCE [LARGE SCALE GENOMIC DNA]</scope>
    <source>
        <strain evidence="2 3">CL_MEX2019</strain>
        <tissue evidence="2">Muscle</tissue>
    </source>
</reference>
<keyword evidence="1" id="KW-0472">Membrane</keyword>
<protein>
    <submittedName>
        <fullName evidence="2">Uncharacterized protein</fullName>
    </submittedName>
</protein>
<evidence type="ECO:0000313" key="3">
    <source>
        <dbReference type="Proteomes" id="UP001352852"/>
    </source>
</evidence>
<sequence>PMRVSWLSARVCGYASTCVSARLDECMRADTWRSPSLAVHIVESSQPVWTVLYLSLFSLLFYPSIFCPPLSAFFPSVIFCSSPCPYCLLLLFRSSFTMLRDFY</sequence>
<proteinExistence type="predicted"/>
<dbReference type="EMBL" id="JAHUTJ010026456">
    <property type="protein sequence ID" value="MED6274797.1"/>
    <property type="molecule type" value="Genomic_DNA"/>
</dbReference>
<keyword evidence="1" id="KW-1133">Transmembrane helix</keyword>
<feature type="transmembrane region" description="Helical" evidence="1">
    <location>
        <begin position="48"/>
        <end position="66"/>
    </location>
</feature>
<keyword evidence="3" id="KW-1185">Reference proteome</keyword>
<comment type="caution">
    <text evidence="2">The sequence shown here is derived from an EMBL/GenBank/DDBJ whole genome shotgun (WGS) entry which is preliminary data.</text>
</comment>
<keyword evidence="1" id="KW-0812">Transmembrane</keyword>
<name>A0ABU7DI70_9TELE</name>
<gene>
    <name evidence="2" type="ORF">CHARACLAT_020057</name>
</gene>
<feature type="non-terminal residue" evidence="2">
    <location>
        <position position="1"/>
    </location>
</feature>
<evidence type="ECO:0000256" key="1">
    <source>
        <dbReference type="SAM" id="Phobius"/>
    </source>
</evidence>
<evidence type="ECO:0000313" key="2">
    <source>
        <dbReference type="EMBL" id="MED6274797.1"/>
    </source>
</evidence>
<accession>A0ABU7DI70</accession>
<feature type="transmembrane region" description="Helical" evidence="1">
    <location>
        <begin position="72"/>
        <end position="92"/>
    </location>
</feature>